<dbReference type="PRINTS" id="PR01727">
    <property type="entry name" value="DNABINDINGHU"/>
</dbReference>
<evidence type="ECO:0008006" key="7">
    <source>
        <dbReference type="Google" id="ProtNLM"/>
    </source>
</evidence>
<dbReference type="PROSITE" id="PS00045">
    <property type="entry name" value="HISTONE_LIKE"/>
    <property type="match status" value="1"/>
</dbReference>
<evidence type="ECO:0000256" key="2">
    <source>
        <dbReference type="ARBA" id="ARBA00023125"/>
    </source>
</evidence>
<evidence type="ECO:0000313" key="6">
    <source>
        <dbReference type="Proteomes" id="UP000326546"/>
    </source>
</evidence>
<evidence type="ECO:0000256" key="4">
    <source>
        <dbReference type="SAM" id="MobiDB-lite"/>
    </source>
</evidence>
<keyword evidence="2" id="KW-0238">DNA-binding</keyword>
<dbReference type="SMART" id="SM00411">
    <property type="entry name" value="BHL"/>
    <property type="match status" value="1"/>
</dbReference>
<dbReference type="EMBL" id="CP044427">
    <property type="protein sequence ID" value="QFG69004.1"/>
    <property type="molecule type" value="Genomic_DNA"/>
</dbReference>
<dbReference type="InterPro" id="IPR010992">
    <property type="entry name" value="IHF-like_DNA-bd_dom_sf"/>
</dbReference>
<feature type="region of interest" description="Disordered" evidence="4">
    <location>
        <begin position="54"/>
        <end position="206"/>
    </location>
</feature>
<reference evidence="5 6" key="1">
    <citation type="submission" date="2019-09" db="EMBL/GenBank/DDBJ databases">
        <title>Serinicoccus pratensis sp. nov., isolated from meadow soil.</title>
        <authorList>
            <person name="Zhang W."/>
        </authorList>
    </citation>
    <scope>NUCLEOTIDE SEQUENCE [LARGE SCALE GENOMIC DNA]</scope>
    <source>
        <strain evidence="5 6">W204</strain>
    </source>
</reference>
<dbReference type="GO" id="GO:0030261">
    <property type="term" value="P:chromosome condensation"/>
    <property type="evidence" value="ECO:0007669"/>
    <property type="project" value="UniProtKB-KW"/>
</dbReference>
<dbReference type="Pfam" id="PF00216">
    <property type="entry name" value="Bac_DNA_binding"/>
    <property type="match status" value="1"/>
</dbReference>
<sequence>MNKTELIEALAPRLGGRPQAAAAVEAVVDLVLREVAAGRSVGITGFGTFEKVDRAPRTGRNPRTGEPVPIAGTSTPRFRPGAYFKDVVADPSGLPPHGLAGARVGSDGRLERTGAPSSVRRADGVPQAKAGAEDTRAKPGRSSSGRNGDGDEGRDTGASVGRDGGRASRISGTPESVRKDSDLVEEVQPGLSPSETSASATGRIMAGGEEITQGMIWAKKAQLARVKNDELAAQQEKQARTAKKAKKAGKPKKADKAKEKHSGTKESDAQGTGRNGPKGKGAKSKRAQSKGAKSNGAQSKGAKGSEVKKKSKKSG</sequence>
<evidence type="ECO:0000256" key="1">
    <source>
        <dbReference type="ARBA" id="ARBA00023067"/>
    </source>
</evidence>
<dbReference type="InterPro" id="IPR020816">
    <property type="entry name" value="Histone-like_DNA-bd_CS"/>
</dbReference>
<dbReference type="PANTHER" id="PTHR33175:SF3">
    <property type="entry name" value="DNA-BINDING PROTEIN HU-BETA"/>
    <property type="match status" value="1"/>
</dbReference>
<dbReference type="Gene3D" id="4.10.520.10">
    <property type="entry name" value="IHF-like DNA-binding proteins"/>
    <property type="match status" value="1"/>
</dbReference>
<accession>A0A5J6V6T3</accession>
<dbReference type="KEGG" id="serw:FY030_10055"/>
<dbReference type="GO" id="GO:0030527">
    <property type="term" value="F:structural constituent of chromatin"/>
    <property type="evidence" value="ECO:0007669"/>
    <property type="project" value="InterPro"/>
</dbReference>
<dbReference type="CDD" id="cd13831">
    <property type="entry name" value="HU"/>
    <property type="match status" value="1"/>
</dbReference>
<feature type="compositionally biased region" description="Basic and acidic residues" evidence="4">
    <location>
        <begin position="252"/>
        <end position="268"/>
    </location>
</feature>
<dbReference type="PANTHER" id="PTHR33175">
    <property type="entry name" value="DNA-BINDING PROTEIN HU"/>
    <property type="match status" value="1"/>
</dbReference>
<dbReference type="RefSeq" id="WP_158061389.1">
    <property type="nucleotide sequence ID" value="NZ_CP044427.1"/>
</dbReference>
<dbReference type="AlphaFoldDB" id="A0A5J6V6T3"/>
<evidence type="ECO:0000313" key="5">
    <source>
        <dbReference type="EMBL" id="QFG69004.1"/>
    </source>
</evidence>
<evidence type="ECO:0000256" key="3">
    <source>
        <dbReference type="RuleBase" id="RU003939"/>
    </source>
</evidence>
<dbReference type="GO" id="GO:0005829">
    <property type="term" value="C:cytosol"/>
    <property type="evidence" value="ECO:0007669"/>
    <property type="project" value="TreeGrafter"/>
</dbReference>
<keyword evidence="1" id="KW-0226">DNA condensation</keyword>
<comment type="similarity">
    <text evidence="3">Belongs to the bacterial histone-like protein family.</text>
</comment>
<name>A0A5J6V6T3_9MICO</name>
<dbReference type="Proteomes" id="UP000326546">
    <property type="component" value="Chromosome"/>
</dbReference>
<protein>
    <recommendedName>
        <fullName evidence="7">HU family DNA-binding protein</fullName>
    </recommendedName>
</protein>
<dbReference type="OrthoDB" id="9799835at2"/>
<feature type="compositionally biased region" description="Polar residues" evidence="4">
    <location>
        <begin position="191"/>
        <end position="200"/>
    </location>
</feature>
<organism evidence="5 6">
    <name type="scientific">Ornithinimicrobium pratense</name>
    <dbReference type="NCBI Taxonomy" id="2593973"/>
    <lineage>
        <taxon>Bacteria</taxon>
        <taxon>Bacillati</taxon>
        <taxon>Actinomycetota</taxon>
        <taxon>Actinomycetes</taxon>
        <taxon>Micrococcales</taxon>
        <taxon>Ornithinimicrobiaceae</taxon>
        <taxon>Ornithinimicrobium</taxon>
    </lineage>
</organism>
<gene>
    <name evidence="5" type="ORF">FY030_10055</name>
</gene>
<feature type="region of interest" description="Disordered" evidence="4">
    <location>
        <begin position="223"/>
        <end position="315"/>
    </location>
</feature>
<dbReference type="SUPFAM" id="SSF47729">
    <property type="entry name" value="IHF-like DNA-binding proteins"/>
    <property type="match status" value="1"/>
</dbReference>
<keyword evidence="6" id="KW-1185">Reference proteome</keyword>
<proteinExistence type="inferred from homology"/>
<dbReference type="InterPro" id="IPR000119">
    <property type="entry name" value="Hist_DNA-bd"/>
</dbReference>
<feature type="compositionally biased region" description="Basic residues" evidence="4">
    <location>
        <begin position="240"/>
        <end position="251"/>
    </location>
</feature>
<dbReference type="GO" id="GO:0003677">
    <property type="term" value="F:DNA binding"/>
    <property type="evidence" value="ECO:0007669"/>
    <property type="project" value="UniProtKB-KW"/>
</dbReference>